<geneLocation type="plasmid" evidence="2 3">
    <name>unnamed1</name>
</geneLocation>
<dbReference type="KEGG" id="mint:C7M51_04383"/>
<dbReference type="AlphaFoldDB" id="A0A6P1Q6I2"/>
<evidence type="ECO:0000313" key="2">
    <source>
        <dbReference type="EMBL" id="QHM74022.1"/>
    </source>
</evidence>
<evidence type="ECO:0000313" key="3">
    <source>
        <dbReference type="Proteomes" id="UP000464053"/>
    </source>
</evidence>
<dbReference type="Pfam" id="PF09673">
    <property type="entry name" value="TrbC_Ftype"/>
    <property type="match status" value="1"/>
</dbReference>
<name>A0A6P1Q6I2_9GAMM</name>
<dbReference type="RefSeq" id="WP_244323864.1">
    <property type="nucleotide sequence ID" value="NZ_CP028272.1"/>
</dbReference>
<dbReference type="InterPro" id="IPR014113">
    <property type="entry name" value="T4SS_TrbC_subgr"/>
</dbReference>
<dbReference type="Proteomes" id="UP000464053">
    <property type="component" value="Plasmid unnamed1"/>
</dbReference>
<keyword evidence="1" id="KW-0732">Signal</keyword>
<dbReference type="EMBL" id="CP028272">
    <property type="protein sequence ID" value="QHM74022.1"/>
    <property type="molecule type" value="Genomic_DNA"/>
</dbReference>
<sequence>MKKSLVPLFAGITAVMNVQAQGLQVDSTVNETAYFLSASVPEKDLAMLMKAAEEHDIPVYFRGLISDSMEKTAKYIMYMVTTYRVKGIQIDPVRFDRYGVKQVPALVKKCGDRFDIVYGNIALKQAIEMINTRGECNFTE</sequence>
<gene>
    <name evidence="2" type="ORF">C7M51_04383</name>
</gene>
<reference evidence="2 3" key="1">
    <citation type="submission" date="2018-03" db="EMBL/GenBank/DDBJ databases">
        <title>Pantoea intestinalis SRCM103226 isolated form the mealworm.</title>
        <authorList>
            <person name="Jeong D.-Y."/>
            <person name="Kim J.W."/>
        </authorList>
    </citation>
    <scope>NUCLEOTIDE SEQUENCE [LARGE SCALE GENOMIC DNA]</scope>
    <source>
        <strain evidence="2 3">SRCM103226</strain>
        <plasmid evidence="2 3">unnamed1</plasmid>
    </source>
</reference>
<evidence type="ECO:0008006" key="4">
    <source>
        <dbReference type="Google" id="ProtNLM"/>
    </source>
</evidence>
<feature type="chain" id="PRO_5027091094" description="Type-F conjugative transfer system pilin assembly protein TrbC" evidence="1">
    <location>
        <begin position="21"/>
        <end position="140"/>
    </location>
</feature>
<protein>
    <recommendedName>
        <fullName evidence="4">Type-F conjugative transfer system pilin assembly protein TrbC</fullName>
    </recommendedName>
</protein>
<keyword evidence="2" id="KW-0614">Plasmid</keyword>
<dbReference type="NCBIfam" id="TIGR02742">
    <property type="entry name" value="TrbC_Ftype"/>
    <property type="match status" value="1"/>
</dbReference>
<dbReference type="InterPro" id="IPR019106">
    <property type="entry name" value="T4SS_TrbC"/>
</dbReference>
<evidence type="ECO:0000256" key="1">
    <source>
        <dbReference type="SAM" id="SignalP"/>
    </source>
</evidence>
<proteinExistence type="predicted"/>
<organism evidence="2 3">
    <name type="scientific">Mixta intestinalis</name>
    <dbReference type="NCBI Taxonomy" id="1615494"/>
    <lineage>
        <taxon>Bacteria</taxon>
        <taxon>Pseudomonadati</taxon>
        <taxon>Pseudomonadota</taxon>
        <taxon>Gammaproteobacteria</taxon>
        <taxon>Enterobacterales</taxon>
        <taxon>Erwiniaceae</taxon>
        <taxon>Mixta</taxon>
    </lineage>
</organism>
<keyword evidence="3" id="KW-1185">Reference proteome</keyword>
<accession>A0A6P1Q6I2</accession>
<feature type="signal peptide" evidence="1">
    <location>
        <begin position="1"/>
        <end position="20"/>
    </location>
</feature>